<gene>
    <name evidence="2" type="ORF">LDJ79_00895</name>
</gene>
<dbReference type="EMBL" id="JAIWIU010000005">
    <property type="protein sequence ID" value="MCA2014646.1"/>
    <property type="molecule type" value="Genomic_DNA"/>
</dbReference>
<dbReference type="Proteomes" id="UP001199044">
    <property type="component" value="Unassembled WGS sequence"/>
</dbReference>
<feature type="transmembrane region" description="Helical" evidence="1">
    <location>
        <begin position="58"/>
        <end position="76"/>
    </location>
</feature>
<organism evidence="2 3">
    <name type="scientific">Vibrio tritonius</name>
    <dbReference type="NCBI Taxonomy" id="1435069"/>
    <lineage>
        <taxon>Bacteria</taxon>
        <taxon>Pseudomonadati</taxon>
        <taxon>Pseudomonadota</taxon>
        <taxon>Gammaproteobacteria</taxon>
        <taxon>Vibrionales</taxon>
        <taxon>Vibrionaceae</taxon>
        <taxon>Vibrio</taxon>
    </lineage>
</organism>
<reference evidence="3" key="1">
    <citation type="submission" date="2023-07" db="EMBL/GenBank/DDBJ databases">
        <title>Molecular identification of indigenous halophilic bacteria isolated from red sea cost, biodegradation of synthetic dyes and assessment of degraded metabolite toxicity.</title>
        <authorList>
            <person name="Chaieb K."/>
            <person name="Altayb H.N."/>
        </authorList>
    </citation>
    <scope>NUCLEOTIDE SEQUENCE [LARGE SCALE GENOMIC DNA]</scope>
    <source>
        <strain evidence="3">K20</strain>
    </source>
</reference>
<evidence type="ECO:0000313" key="3">
    <source>
        <dbReference type="Proteomes" id="UP001199044"/>
    </source>
</evidence>
<accession>A0ABS7YIE4</accession>
<sequence length="125" mass="14069">MGIREEGTIPVVLDVIDFVPVRFLGFTMSELTFTAIACFFLNAAVLAIILAITVGHVLFALPCSIFPTIPLVLFLARRVAILKGGRPSYMMWIDIQFKLQNDGIFGIKIPFGFYKTTYWDTCRDK</sequence>
<keyword evidence="1" id="KW-1133">Transmembrane helix</keyword>
<keyword evidence="1" id="KW-0472">Membrane</keyword>
<name>A0ABS7YIE4_9VIBR</name>
<keyword evidence="1" id="KW-0812">Transmembrane</keyword>
<protein>
    <submittedName>
        <fullName evidence="2">TIGR03750 family conjugal transfer protein</fullName>
    </submittedName>
</protein>
<evidence type="ECO:0000313" key="2">
    <source>
        <dbReference type="EMBL" id="MCA2014646.1"/>
    </source>
</evidence>
<evidence type="ECO:0000256" key="1">
    <source>
        <dbReference type="SAM" id="Phobius"/>
    </source>
</evidence>
<comment type="caution">
    <text evidence="2">The sequence shown here is derived from an EMBL/GenBank/DDBJ whole genome shotgun (WGS) entry which is preliminary data.</text>
</comment>
<dbReference type="InterPro" id="IPR021877">
    <property type="entry name" value="DUF3487"/>
</dbReference>
<dbReference type="Pfam" id="PF11990">
    <property type="entry name" value="DUF3487"/>
    <property type="match status" value="1"/>
</dbReference>
<proteinExistence type="predicted"/>
<feature type="transmembrane region" description="Helical" evidence="1">
    <location>
        <begin position="31"/>
        <end position="52"/>
    </location>
</feature>
<keyword evidence="3" id="KW-1185">Reference proteome</keyword>
<dbReference type="RefSeq" id="WP_225249267.1">
    <property type="nucleotide sequence ID" value="NZ_JAIWIU010000005.1"/>
</dbReference>